<protein>
    <submittedName>
        <fullName evidence="1">Subtilisin-like protein</fullName>
    </submittedName>
</protein>
<keyword evidence="2" id="KW-1185">Reference proteome</keyword>
<reference evidence="1" key="1">
    <citation type="journal article" date="2021" name="New Phytol.">
        <title>Evolutionary innovations through gain and loss of genes in the ectomycorrhizal Boletales.</title>
        <authorList>
            <person name="Wu G."/>
            <person name="Miyauchi S."/>
            <person name="Morin E."/>
            <person name="Kuo A."/>
            <person name="Drula E."/>
            <person name="Varga T."/>
            <person name="Kohler A."/>
            <person name="Feng B."/>
            <person name="Cao Y."/>
            <person name="Lipzen A."/>
            <person name="Daum C."/>
            <person name="Hundley H."/>
            <person name="Pangilinan J."/>
            <person name="Johnson J."/>
            <person name="Barry K."/>
            <person name="LaButti K."/>
            <person name="Ng V."/>
            <person name="Ahrendt S."/>
            <person name="Min B."/>
            <person name="Choi I.G."/>
            <person name="Park H."/>
            <person name="Plett J.M."/>
            <person name="Magnuson J."/>
            <person name="Spatafora J.W."/>
            <person name="Nagy L.G."/>
            <person name="Henrissat B."/>
            <person name="Grigoriev I.V."/>
            <person name="Yang Z.L."/>
            <person name="Xu J."/>
            <person name="Martin F.M."/>
        </authorList>
    </citation>
    <scope>NUCLEOTIDE SEQUENCE</scope>
    <source>
        <strain evidence="1">KUC20120723A-06</strain>
    </source>
</reference>
<evidence type="ECO:0000313" key="1">
    <source>
        <dbReference type="EMBL" id="KAH7923647.1"/>
    </source>
</evidence>
<organism evidence="1 2">
    <name type="scientific">Leucogyrophana mollusca</name>
    <dbReference type="NCBI Taxonomy" id="85980"/>
    <lineage>
        <taxon>Eukaryota</taxon>
        <taxon>Fungi</taxon>
        <taxon>Dikarya</taxon>
        <taxon>Basidiomycota</taxon>
        <taxon>Agaricomycotina</taxon>
        <taxon>Agaricomycetes</taxon>
        <taxon>Agaricomycetidae</taxon>
        <taxon>Boletales</taxon>
        <taxon>Boletales incertae sedis</taxon>
        <taxon>Leucogyrophana</taxon>
    </lineage>
</organism>
<proteinExistence type="predicted"/>
<dbReference type="Proteomes" id="UP000790709">
    <property type="component" value="Unassembled WGS sequence"/>
</dbReference>
<gene>
    <name evidence="1" type="ORF">BV22DRAFT_1105959</name>
</gene>
<comment type="caution">
    <text evidence="1">The sequence shown here is derived from an EMBL/GenBank/DDBJ whole genome shotgun (WGS) entry which is preliminary data.</text>
</comment>
<accession>A0ACB8BD64</accession>
<sequence length="631" mass="67945">MRSLLISVLSLTFALAAIASSSLSPWTLHEKRSHIPAGWSQTRKYHSSATIPLRFALTQNNIDDIERHLYDVSHPDSPNYGKHWTARQIAAKFAPSSESIDTVFEWLLQSGVDAERVKLSPTKGWIEVTSTVEEAEDLLRTEYHVYGHESGKEHVACDSYHLPAHVTPHVDFVTPTIHFDAKLTKGSVTRPIPIGQPGEGISPKTSGEISSTLNSTELETCDKQITPSCLRALYGLIYEPVAGDKNSYGIVQYTPQAYIQSDLDSFARKFSTGLEGKPPVMVSIDGGVDQMNTKGRNYNGESNLDLEYSMTLVTDKQNVTLYQVGDIVEGASFNYFLDALDGTYCTFDGGDDPSSYPDEKPNGYKGKDCGIVNPPNVVSTSYGYNEADLSVKYVVRQCNEYAKLGLLGVTFLYSSGDYGVAGSGGGCLNPDGVQNSTGKIFSPSFPASCPYVTAVGATQVNAGQTVSDPESACEKIIYSGGGFSNYFAMPDYQKDAVTGYLRDHPPAYPSSIWNSTGGSRAYPDLSANGANYIVAIDGSFSLVFGTSAASPVVGAILTMVNDARIAIGKSPIGFINPAIYSSQFSGGFNDITNGTNQGCGTLGFNSSEGWDPVTGLGTPRFPVLLEKWLMN</sequence>
<dbReference type="EMBL" id="MU266446">
    <property type="protein sequence ID" value="KAH7923647.1"/>
    <property type="molecule type" value="Genomic_DNA"/>
</dbReference>
<evidence type="ECO:0000313" key="2">
    <source>
        <dbReference type="Proteomes" id="UP000790709"/>
    </source>
</evidence>
<name>A0ACB8BD64_9AGAM</name>